<dbReference type="InterPro" id="IPR000672">
    <property type="entry name" value="THF_DH/CycHdrlase"/>
</dbReference>
<keyword evidence="6" id="KW-0560">Oxidoreductase</keyword>
<dbReference type="GO" id="GO:0004477">
    <property type="term" value="F:methenyltetrahydrofolate cyclohydrolase activity"/>
    <property type="evidence" value="ECO:0007669"/>
    <property type="project" value="TreeGrafter"/>
</dbReference>
<dbReference type="InterPro" id="IPR020867">
    <property type="entry name" value="THF_DH/CycHdrlase_CS"/>
</dbReference>
<accession>A0A5J4S5U2</accession>
<dbReference type="PROSITE" id="PS00767">
    <property type="entry name" value="THF_DHG_CYH_2"/>
    <property type="match status" value="1"/>
</dbReference>
<dbReference type="Gene3D" id="3.40.50.720">
    <property type="entry name" value="NAD(P)-binding Rossmann-like Domain"/>
    <property type="match status" value="1"/>
</dbReference>
<dbReference type="PANTHER" id="PTHR48099:SF5">
    <property type="entry name" value="C-1-TETRAHYDROFOLATE SYNTHASE, CYTOPLASMIC"/>
    <property type="match status" value="1"/>
</dbReference>
<dbReference type="Pfam" id="PF00763">
    <property type="entry name" value="THF_DHG_CYH"/>
    <property type="match status" value="1"/>
</dbReference>
<feature type="domain" description="Tetrahydrofolate dehydrogenase/cyclohydrolase NAD(P)-binding" evidence="9">
    <location>
        <begin position="143"/>
        <end position="294"/>
    </location>
</feature>
<evidence type="ECO:0000256" key="2">
    <source>
        <dbReference type="ARBA" id="ARBA00011738"/>
    </source>
</evidence>
<keyword evidence="4" id="KW-0378">Hydrolase</keyword>
<evidence type="ECO:0000256" key="5">
    <source>
        <dbReference type="ARBA" id="ARBA00022857"/>
    </source>
</evidence>
<dbReference type="AlphaFoldDB" id="A0A5J4S5U2"/>
<evidence type="ECO:0000259" key="8">
    <source>
        <dbReference type="Pfam" id="PF00763"/>
    </source>
</evidence>
<keyword evidence="5" id="KW-0521">NADP</keyword>
<protein>
    <submittedName>
        <fullName evidence="10">Bifunctional protein FolD protein</fullName>
    </submittedName>
</protein>
<feature type="domain" description="Tetrahydrofolate dehydrogenase/cyclohydrolase catalytic" evidence="8">
    <location>
        <begin position="11"/>
        <end position="124"/>
    </location>
</feature>
<name>A0A5J4S5U2_9ZZZZ</name>
<dbReference type="GO" id="GO:0035999">
    <property type="term" value="P:tetrahydrofolate interconversion"/>
    <property type="evidence" value="ECO:0007669"/>
    <property type="project" value="TreeGrafter"/>
</dbReference>
<evidence type="ECO:0000256" key="1">
    <source>
        <dbReference type="ARBA" id="ARBA00004777"/>
    </source>
</evidence>
<dbReference type="NCBIfam" id="NF010782">
    <property type="entry name" value="PRK14185.1"/>
    <property type="match status" value="1"/>
</dbReference>
<dbReference type="CDD" id="cd01080">
    <property type="entry name" value="NAD_bind_m-THF_DH_Cyclohyd"/>
    <property type="match status" value="1"/>
</dbReference>
<dbReference type="InterPro" id="IPR020631">
    <property type="entry name" value="THF_DH/CycHdrlase_NAD-bd_dom"/>
</dbReference>
<dbReference type="InterPro" id="IPR020630">
    <property type="entry name" value="THF_DH/CycHdrlase_cat_dom"/>
</dbReference>
<evidence type="ECO:0000256" key="7">
    <source>
        <dbReference type="ARBA" id="ARBA00023268"/>
    </source>
</evidence>
<sequence>MPEKNNIEKPGTVISQQIKEEIASEVVKIVASGGKRPHLAAILVGHDGGSETYVASKVRACAECGFKSSLIRYENNVSEEELLAKVCELNADADVDGFIVQLPLPKHISEQKVIETIDYRKDVDGFHPINVGRMSIGLPCYISATPNGILELMKRYKIETAGKKCVVLGRSNIVGKPMATLMMQKAYPGDATVTVCHSRSKDLVKECREADIIIAALGQPEFVTADMVKEGAVVIDVGTTRVPSDKTKSGFKLTGDVKYDEVAPKCSFITPVPGGVGPMTIVSLMKNTLLAGKKAIYR</sequence>
<dbReference type="GO" id="GO:0005829">
    <property type="term" value="C:cytosol"/>
    <property type="evidence" value="ECO:0007669"/>
    <property type="project" value="TreeGrafter"/>
</dbReference>
<dbReference type="SUPFAM" id="SSF53223">
    <property type="entry name" value="Aminoacid dehydrogenase-like, N-terminal domain"/>
    <property type="match status" value="1"/>
</dbReference>
<evidence type="ECO:0000256" key="4">
    <source>
        <dbReference type="ARBA" id="ARBA00022801"/>
    </source>
</evidence>
<dbReference type="InterPro" id="IPR046346">
    <property type="entry name" value="Aminoacid_DH-like_N_sf"/>
</dbReference>
<dbReference type="SUPFAM" id="SSF51735">
    <property type="entry name" value="NAD(P)-binding Rossmann-fold domains"/>
    <property type="match status" value="1"/>
</dbReference>
<dbReference type="FunFam" id="3.40.50.10860:FF:000005">
    <property type="entry name" value="C-1-tetrahydrofolate synthase, cytoplasmic, putative"/>
    <property type="match status" value="1"/>
</dbReference>
<evidence type="ECO:0000313" key="10">
    <source>
        <dbReference type="EMBL" id="KAA6340835.1"/>
    </source>
</evidence>
<dbReference type="PRINTS" id="PR00085">
    <property type="entry name" value="THFDHDRGNASE"/>
</dbReference>
<dbReference type="FunFam" id="3.40.50.720:FF:000189">
    <property type="entry name" value="Bifunctional protein FolD"/>
    <property type="match status" value="1"/>
</dbReference>
<gene>
    <name evidence="10" type="ORF">EZS27_011329</name>
</gene>
<dbReference type="Gene3D" id="3.40.50.10860">
    <property type="entry name" value="Leucine Dehydrogenase, chain A, domain 1"/>
    <property type="match status" value="1"/>
</dbReference>
<dbReference type="PANTHER" id="PTHR48099">
    <property type="entry name" value="C-1-TETRAHYDROFOLATE SYNTHASE, CYTOPLASMIC-RELATED"/>
    <property type="match status" value="1"/>
</dbReference>
<comment type="caution">
    <text evidence="10">The sequence shown here is derived from an EMBL/GenBank/DDBJ whole genome shotgun (WGS) entry which is preliminary data.</text>
</comment>
<evidence type="ECO:0000256" key="3">
    <source>
        <dbReference type="ARBA" id="ARBA00022563"/>
    </source>
</evidence>
<dbReference type="GO" id="GO:0004488">
    <property type="term" value="F:methylenetetrahydrofolate dehydrogenase (NADP+) activity"/>
    <property type="evidence" value="ECO:0007669"/>
    <property type="project" value="InterPro"/>
</dbReference>
<dbReference type="HAMAP" id="MF_01576">
    <property type="entry name" value="THF_DHG_CYH"/>
    <property type="match status" value="1"/>
</dbReference>
<dbReference type="EMBL" id="SNRY01000430">
    <property type="protein sequence ID" value="KAA6340835.1"/>
    <property type="molecule type" value="Genomic_DNA"/>
</dbReference>
<dbReference type="InterPro" id="IPR036291">
    <property type="entry name" value="NAD(P)-bd_dom_sf"/>
</dbReference>
<evidence type="ECO:0000259" key="9">
    <source>
        <dbReference type="Pfam" id="PF02882"/>
    </source>
</evidence>
<keyword evidence="3" id="KW-0554">One-carbon metabolism</keyword>
<keyword evidence="7" id="KW-0511">Multifunctional enzyme</keyword>
<dbReference type="PROSITE" id="PS00766">
    <property type="entry name" value="THF_DHG_CYH_1"/>
    <property type="match status" value="1"/>
</dbReference>
<comment type="subunit">
    <text evidence="2">Homodimer.</text>
</comment>
<reference evidence="10" key="1">
    <citation type="submission" date="2019-03" db="EMBL/GenBank/DDBJ databases">
        <title>Single cell metagenomics reveals metabolic interactions within the superorganism composed of flagellate Streblomastix strix and complex community of Bacteroidetes bacteria on its surface.</title>
        <authorList>
            <person name="Treitli S.C."/>
            <person name="Kolisko M."/>
            <person name="Husnik F."/>
            <person name="Keeling P."/>
            <person name="Hampl V."/>
        </authorList>
    </citation>
    <scope>NUCLEOTIDE SEQUENCE</scope>
    <source>
        <strain evidence="10">STM</strain>
    </source>
</reference>
<organism evidence="10">
    <name type="scientific">termite gut metagenome</name>
    <dbReference type="NCBI Taxonomy" id="433724"/>
    <lineage>
        <taxon>unclassified sequences</taxon>
        <taxon>metagenomes</taxon>
        <taxon>organismal metagenomes</taxon>
    </lineage>
</organism>
<evidence type="ECO:0000256" key="6">
    <source>
        <dbReference type="ARBA" id="ARBA00023002"/>
    </source>
</evidence>
<dbReference type="Pfam" id="PF02882">
    <property type="entry name" value="THF_DHG_CYH_C"/>
    <property type="match status" value="1"/>
</dbReference>
<proteinExistence type="inferred from homology"/>
<comment type="pathway">
    <text evidence="1">One-carbon metabolism; tetrahydrofolate interconversion.</text>
</comment>